<comment type="caution">
    <text evidence="2">The sequence shown here is derived from an EMBL/GenBank/DDBJ whole genome shotgun (WGS) entry which is preliminary data.</text>
</comment>
<dbReference type="RefSeq" id="WP_145397396.1">
    <property type="nucleotide sequence ID" value="NZ_VLKU01000004.1"/>
</dbReference>
<accession>A0A562NSL3</accession>
<feature type="coiled-coil region" evidence="1">
    <location>
        <begin position="79"/>
        <end position="106"/>
    </location>
</feature>
<name>A0A562NSL3_9RHOB</name>
<reference evidence="2 3" key="1">
    <citation type="journal article" date="2015" name="Stand. Genomic Sci.">
        <title>Genomic Encyclopedia of Bacterial and Archaeal Type Strains, Phase III: the genomes of soil and plant-associated and newly described type strains.</title>
        <authorList>
            <person name="Whitman W.B."/>
            <person name="Woyke T."/>
            <person name="Klenk H.P."/>
            <person name="Zhou Y."/>
            <person name="Lilburn T.G."/>
            <person name="Beck B.J."/>
            <person name="De Vos P."/>
            <person name="Vandamme P."/>
            <person name="Eisen J.A."/>
            <person name="Garrity G."/>
            <person name="Hugenholtz P."/>
            <person name="Kyrpides N.C."/>
        </authorList>
    </citation>
    <scope>NUCLEOTIDE SEQUENCE [LARGE SCALE GENOMIC DNA]</scope>
    <source>
        <strain evidence="2 3">CGMCC 1.5364</strain>
    </source>
</reference>
<evidence type="ECO:0000313" key="2">
    <source>
        <dbReference type="EMBL" id="TWI35145.1"/>
    </source>
</evidence>
<organism evidence="2 3">
    <name type="scientific">Paracoccus sulfuroxidans</name>
    <dbReference type="NCBI Taxonomy" id="384678"/>
    <lineage>
        <taxon>Bacteria</taxon>
        <taxon>Pseudomonadati</taxon>
        <taxon>Pseudomonadota</taxon>
        <taxon>Alphaproteobacteria</taxon>
        <taxon>Rhodobacterales</taxon>
        <taxon>Paracoccaceae</taxon>
        <taxon>Paracoccus</taxon>
    </lineage>
</organism>
<dbReference type="EMBL" id="VLKU01000004">
    <property type="protein sequence ID" value="TWI35145.1"/>
    <property type="molecule type" value="Genomic_DNA"/>
</dbReference>
<evidence type="ECO:0000313" key="3">
    <source>
        <dbReference type="Proteomes" id="UP000316225"/>
    </source>
</evidence>
<dbReference type="Proteomes" id="UP000316225">
    <property type="component" value="Unassembled WGS sequence"/>
</dbReference>
<evidence type="ECO:0000256" key="1">
    <source>
        <dbReference type="SAM" id="Coils"/>
    </source>
</evidence>
<gene>
    <name evidence="2" type="ORF">IQ24_01654</name>
</gene>
<proteinExistence type="predicted"/>
<keyword evidence="3" id="KW-1185">Reference proteome</keyword>
<evidence type="ECO:0008006" key="4">
    <source>
        <dbReference type="Google" id="ProtNLM"/>
    </source>
</evidence>
<dbReference type="OrthoDB" id="7771618at2"/>
<dbReference type="AlphaFoldDB" id="A0A562NSL3"/>
<protein>
    <recommendedName>
        <fullName evidence="4">Tetratricopeptide repeat protein</fullName>
    </recommendedName>
</protein>
<keyword evidence="1" id="KW-0175">Coiled coil</keyword>
<sequence>MQIDRADMKLLTEAGYSSVMRGISTDVSPIFHMLNEWMPQYAAGEIGLALQAMVAGEFARADEMLTAILATDREGRNEARAILAMCKALENQHDEARRLQEELVGTGGHAEAFADLLVNGEPETSQGNQGLAMETVTEPVRDSHSAQRAIFDMESKDGTS</sequence>